<dbReference type="GO" id="GO:0009898">
    <property type="term" value="C:cytoplasmic side of plasma membrane"/>
    <property type="evidence" value="ECO:0007669"/>
    <property type="project" value="UniProtKB-UniRule"/>
</dbReference>
<evidence type="ECO:0000256" key="6">
    <source>
        <dbReference type="HAMAP-Rule" id="MF_02033"/>
    </source>
</evidence>
<dbReference type="PROSITE" id="PS01036">
    <property type="entry name" value="HSP70_3"/>
    <property type="match status" value="1"/>
</dbReference>
<dbReference type="GO" id="GO:0043093">
    <property type="term" value="P:FtsZ-dependent cytokinesis"/>
    <property type="evidence" value="ECO:0007669"/>
    <property type="project" value="UniProtKB-UniRule"/>
</dbReference>
<keyword evidence="5 6" id="KW-0131">Cell cycle</keyword>
<dbReference type="Pfam" id="PF14450">
    <property type="entry name" value="FtsA"/>
    <property type="match status" value="1"/>
</dbReference>
<evidence type="ECO:0000256" key="2">
    <source>
        <dbReference type="ARBA" id="ARBA00022475"/>
    </source>
</evidence>
<dbReference type="Gene3D" id="3.30.1490.110">
    <property type="match status" value="1"/>
</dbReference>
<comment type="similarity">
    <text evidence="6 7">Belongs to the FtsA/MreB family.</text>
</comment>
<keyword evidence="3 6" id="KW-0132">Cell division</keyword>
<dbReference type="InterPro" id="IPR020823">
    <property type="entry name" value="Cell_div_FtsA"/>
</dbReference>
<dbReference type="NCBIfam" id="TIGR01174">
    <property type="entry name" value="ftsA"/>
    <property type="match status" value="1"/>
</dbReference>
<protein>
    <recommendedName>
        <fullName evidence="6 7">Cell division protein FtsA</fullName>
    </recommendedName>
</protein>
<keyword evidence="2 6" id="KW-1003">Cell membrane</keyword>
<dbReference type="InterPro" id="IPR043129">
    <property type="entry name" value="ATPase_NBD"/>
</dbReference>
<dbReference type="EMBL" id="MHQL01000041">
    <property type="protein sequence ID" value="OHA02247.1"/>
    <property type="molecule type" value="Genomic_DNA"/>
</dbReference>
<reference evidence="9 10" key="1">
    <citation type="journal article" date="2016" name="Nat. Commun.">
        <title>Thousands of microbial genomes shed light on interconnected biogeochemical processes in an aquifer system.</title>
        <authorList>
            <person name="Anantharaman K."/>
            <person name="Brown C.T."/>
            <person name="Hug L.A."/>
            <person name="Sharon I."/>
            <person name="Castelle C.J."/>
            <person name="Probst A.J."/>
            <person name="Thomas B.C."/>
            <person name="Singh A."/>
            <person name="Wilkins M.J."/>
            <person name="Karaoz U."/>
            <person name="Brodie E.L."/>
            <person name="Williams K.H."/>
            <person name="Hubbard S.S."/>
            <person name="Banfield J.F."/>
        </authorList>
    </citation>
    <scope>NUCLEOTIDE SEQUENCE [LARGE SCALE GENOMIC DNA]</scope>
</reference>
<gene>
    <name evidence="6" type="primary">ftsA</name>
    <name evidence="9" type="ORF">A3C16_04075</name>
</gene>
<dbReference type="HAMAP" id="MF_02033">
    <property type="entry name" value="FtsA"/>
    <property type="match status" value="1"/>
</dbReference>
<evidence type="ECO:0000256" key="5">
    <source>
        <dbReference type="ARBA" id="ARBA00023306"/>
    </source>
</evidence>
<dbReference type="CDD" id="cd24048">
    <property type="entry name" value="ASKHA_NBD_FtsA"/>
    <property type="match status" value="1"/>
</dbReference>
<evidence type="ECO:0000313" key="10">
    <source>
        <dbReference type="Proteomes" id="UP000177811"/>
    </source>
</evidence>
<dbReference type="Proteomes" id="UP000177811">
    <property type="component" value="Unassembled WGS sequence"/>
</dbReference>
<dbReference type="Gene3D" id="3.30.420.40">
    <property type="match status" value="2"/>
</dbReference>
<comment type="similarity">
    <text evidence="1">Belongs to the heat shock protein 70 family.</text>
</comment>
<dbReference type="AlphaFoldDB" id="A0A1G2KS23"/>
<dbReference type="InterPro" id="IPR018181">
    <property type="entry name" value="Heat_shock_70_CS"/>
</dbReference>
<evidence type="ECO:0000256" key="3">
    <source>
        <dbReference type="ARBA" id="ARBA00022618"/>
    </source>
</evidence>
<evidence type="ECO:0000259" key="8">
    <source>
        <dbReference type="SMART" id="SM00842"/>
    </source>
</evidence>
<sequence>MRRIVSAIDIGTTTISTVIAEKTKDGSIRILGIGQAPSFGMRRGAVADIDEVTSSLKRSIKEASRAANVPVTRATVSVGGTHINTFSSRGVVAISRADGEVTAEDVRRVLQAAESFVAKNPNREIVHIIPREFRIDSETGIKDPIGMVGIRLEVDALIVDGAKPPIQALYKCVEHAGVEVEDVVFAPLASAEAVLSRRQKELGVMVLDIGGGTSDFALYEEGRLIHAGVLGWGGTHITNDIAIGLKTTVDVAEAVKLRYGYALPDTLPKKDVVKLAEFIEHDATTFPQRNLAEIIEARLIDIFELAHKELKRVDKDGLLPAGVVLIGGASRIPGILDLAKRELRLPAEIGSTFSLPNKEAGLAGLLLKYPVALGLVAWHINRSIGRDPYFYGSSAAKVLTGIKNWLKIFLP</sequence>
<accession>A0A1G2KS23</accession>
<evidence type="ECO:0000256" key="7">
    <source>
        <dbReference type="PIRNR" id="PIRNR003101"/>
    </source>
</evidence>
<comment type="subunit">
    <text evidence="6">Self-interacts. Interacts with FtsZ.</text>
</comment>
<dbReference type="SUPFAM" id="SSF53067">
    <property type="entry name" value="Actin-like ATPase domain"/>
    <property type="match status" value="2"/>
</dbReference>
<dbReference type="PANTHER" id="PTHR32432:SF4">
    <property type="entry name" value="CELL DIVISION PROTEIN FTSA"/>
    <property type="match status" value="1"/>
</dbReference>
<comment type="subcellular location">
    <subcellularLocation>
        <location evidence="6">Cell membrane</location>
        <topology evidence="6">Peripheral membrane protein</topology>
        <orientation evidence="6">Cytoplasmic side</orientation>
    </subcellularLocation>
    <text evidence="6">Localizes to the Z ring in an FtsZ-dependent manner. Targeted to the membrane through a conserved C-terminal amphipathic helix.</text>
</comment>
<evidence type="ECO:0000256" key="4">
    <source>
        <dbReference type="ARBA" id="ARBA00023136"/>
    </source>
</evidence>
<feature type="domain" description="SHS2" evidence="8">
    <location>
        <begin position="5"/>
        <end position="194"/>
    </location>
</feature>
<keyword evidence="4 6" id="KW-0472">Membrane</keyword>
<evidence type="ECO:0000256" key="1">
    <source>
        <dbReference type="ARBA" id="ARBA00007381"/>
    </source>
</evidence>
<comment type="function">
    <text evidence="6 7">Cell division protein that is involved in the assembly of the Z ring. May serve as a membrane anchor for the Z ring.</text>
</comment>
<dbReference type="GO" id="GO:0032153">
    <property type="term" value="C:cell division site"/>
    <property type="evidence" value="ECO:0007669"/>
    <property type="project" value="UniProtKB-UniRule"/>
</dbReference>
<dbReference type="InterPro" id="IPR050696">
    <property type="entry name" value="FtsA/MreB"/>
</dbReference>
<dbReference type="SMART" id="SM00842">
    <property type="entry name" value="FtsA"/>
    <property type="match status" value="1"/>
</dbReference>
<organism evidence="9 10">
    <name type="scientific">Candidatus Sungbacteria bacterium RIFCSPHIGHO2_02_FULL_51_29</name>
    <dbReference type="NCBI Taxonomy" id="1802273"/>
    <lineage>
        <taxon>Bacteria</taxon>
        <taxon>Candidatus Sungiibacteriota</taxon>
    </lineage>
</organism>
<comment type="caution">
    <text evidence="9">The sequence shown here is derived from an EMBL/GenBank/DDBJ whole genome shotgun (WGS) entry which is preliminary data.</text>
</comment>
<dbReference type="InterPro" id="IPR003494">
    <property type="entry name" value="SHS2_FtsA"/>
</dbReference>
<dbReference type="PANTHER" id="PTHR32432">
    <property type="entry name" value="CELL DIVISION PROTEIN FTSA-RELATED"/>
    <property type="match status" value="1"/>
</dbReference>
<name>A0A1G2KS23_9BACT</name>
<evidence type="ECO:0000313" key="9">
    <source>
        <dbReference type="EMBL" id="OHA02247.1"/>
    </source>
</evidence>
<proteinExistence type="inferred from homology"/>
<dbReference type="Pfam" id="PF02491">
    <property type="entry name" value="SHS2_FTSA"/>
    <property type="match status" value="1"/>
</dbReference>
<dbReference type="PIRSF" id="PIRSF003101">
    <property type="entry name" value="FtsA"/>
    <property type="match status" value="1"/>
</dbReference>